<evidence type="ECO:0000259" key="4">
    <source>
        <dbReference type="Pfam" id="PF14508"/>
    </source>
</evidence>
<keyword evidence="6" id="KW-1185">Reference proteome</keyword>
<dbReference type="InterPro" id="IPR014718">
    <property type="entry name" value="GH-type_carb-bd"/>
</dbReference>
<comment type="subunit">
    <text evidence="2">Monomer.</text>
</comment>
<proteinExistence type="predicted"/>
<feature type="domain" description="Glycosyl-hydrolase 97 N-terminal" evidence="4">
    <location>
        <begin position="24"/>
        <end position="226"/>
    </location>
</feature>
<name>A0A098S9X2_9BACT</name>
<keyword evidence="3" id="KW-0106">Calcium</keyword>
<evidence type="ECO:0000256" key="1">
    <source>
        <dbReference type="ARBA" id="ARBA00001913"/>
    </source>
</evidence>
<dbReference type="PANTHER" id="PTHR35803">
    <property type="entry name" value="GLUCAN 1,4-ALPHA-GLUCOSIDASE SUSB-RELATED"/>
    <property type="match status" value="1"/>
</dbReference>
<organism evidence="5 6">
    <name type="scientific">Phaeodactylibacter xiamenensis</name>
    <dbReference type="NCBI Taxonomy" id="1524460"/>
    <lineage>
        <taxon>Bacteria</taxon>
        <taxon>Pseudomonadati</taxon>
        <taxon>Bacteroidota</taxon>
        <taxon>Saprospiria</taxon>
        <taxon>Saprospirales</taxon>
        <taxon>Haliscomenobacteraceae</taxon>
        <taxon>Phaeodactylibacter</taxon>
    </lineage>
</organism>
<accession>A0A098S9X2</accession>
<gene>
    <name evidence="5" type="ORF">IX84_03090</name>
</gene>
<dbReference type="Pfam" id="PF14508">
    <property type="entry name" value="GH97_N"/>
    <property type="match status" value="1"/>
</dbReference>
<dbReference type="Gene3D" id="2.70.98.10">
    <property type="match status" value="1"/>
</dbReference>
<evidence type="ECO:0000313" key="5">
    <source>
        <dbReference type="EMBL" id="KGE89324.1"/>
    </source>
</evidence>
<comment type="caution">
    <text evidence="5">The sequence shown here is derived from an EMBL/GenBank/DDBJ whole genome shotgun (WGS) entry which is preliminary data.</text>
</comment>
<dbReference type="STRING" id="1524460.IX84_03090"/>
<sequence length="250" mass="27786">MFPLLLLSLLGCADATIPPLSNASGSLQCTLGIDTEGQPFYLLSYQGATVLDTSYLGIRLEGADCTRDMEWVSVGEPSLKAVRYSMTHGKQQTVRYTGQQYRAVLRNAAGFELEFHFYLSEQGFAYRYYFPRAPKDSILVLEEASAYGFPNSTLAWMQPMSKAKSGWKETNPSYEENYLMEVPVSTPSPIGEGFVYPALFKAGAHWLLATEADLHPGYCGTRLRYDSIYIGHSAYCRNSGRDAKNASVRS</sequence>
<dbReference type="GO" id="GO:0030246">
    <property type="term" value="F:carbohydrate binding"/>
    <property type="evidence" value="ECO:0007669"/>
    <property type="project" value="InterPro"/>
</dbReference>
<dbReference type="InterPro" id="IPR052720">
    <property type="entry name" value="Glycosyl_hydrolase_97"/>
</dbReference>
<dbReference type="PANTHER" id="PTHR35803:SF2">
    <property type="entry name" value="RETAINING ALPHA-GALACTOSIDASE"/>
    <property type="match status" value="1"/>
</dbReference>
<evidence type="ECO:0000313" key="6">
    <source>
        <dbReference type="Proteomes" id="UP000029736"/>
    </source>
</evidence>
<evidence type="ECO:0000256" key="2">
    <source>
        <dbReference type="ARBA" id="ARBA00011245"/>
    </source>
</evidence>
<evidence type="ECO:0000256" key="3">
    <source>
        <dbReference type="ARBA" id="ARBA00022837"/>
    </source>
</evidence>
<dbReference type="InterPro" id="IPR029486">
    <property type="entry name" value="GH97_N"/>
</dbReference>
<dbReference type="Proteomes" id="UP000029736">
    <property type="component" value="Unassembled WGS sequence"/>
</dbReference>
<comment type="cofactor">
    <cofactor evidence="1">
        <name>Ca(2+)</name>
        <dbReference type="ChEBI" id="CHEBI:29108"/>
    </cofactor>
</comment>
<reference evidence="5 6" key="1">
    <citation type="journal article" date="2014" name="Int. J. Syst. Evol. Microbiol.">
        <title>Phaeodactylibacter xiamenensis gen. nov., sp. nov., a member of the family Saprospiraceae isolated from the marine alga Phaeodactylum tricornutum.</title>
        <authorList>
            <person name="Chen Z.Jr."/>
            <person name="Lei X."/>
            <person name="Lai Q."/>
            <person name="Li Y."/>
            <person name="Zhang B."/>
            <person name="Zhang J."/>
            <person name="Zhang H."/>
            <person name="Yang L."/>
            <person name="Zheng W."/>
            <person name="Tian Y."/>
            <person name="Yu Z."/>
            <person name="Xu H.Jr."/>
            <person name="Zheng T."/>
        </authorList>
    </citation>
    <scope>NUCLEOTIDE SEQUENCE [LARGE SCALE GENOMIC DNA]</scope>
    <source>
        <strain evidence="5 6">KD52</strain>
    </source>
</reference>
<dbReference type="EMBL" id="JPOS01000010">
    <property type="protein sequence ID" value="KGE89324.1"/>
    <property type="molecule type" value="Genomic_DNA"/>
</dbReference>
<protein>
    <recommendedName>
        <fullName evidence="4">Glycosyl-hydrolase 97 N-terminal domain-containing protein</fullName>
    </recommendedName>
</protein>
<dbReference type="AlphaFoldDB" id="A0A098S9X2"/>